<evidence type="ECO:0000313" key="2">
    <source>
        <dbReference type="EMBL" id="CAC5371618.1"/>
    </source>
</evidence>
<dbReference type="Proteomes" id="UP000507470">
    <property type="component" value="Unassembled WGS sequence"/>
</dbReference>
<keyword evidence="3" id="KW-1185">Reference proteome</keyword>
<feature type="region of interest" description="Disordered" evidence="1">
    <location>
        <begin position="1"/>
        <end position="45"/>
    </location>
</feature>
<feature type="compositionally biased region" description="Basic residues" evidence="1">
    <location>
        <begin position="1"/>
        <end position="11"/>
    </location>
</feature>
<dbReference type="EMBL" id="CACVKT020001768">
    <property type="protein sequence ID" value="CAC5371618.1"/>
    <property type="molecule type" value="Genomic_DNA"/>
</dbReference>
<feature type="compositionally biased region" description="Polar residues" evidence="1">
    <location>
        <begin position="21"/>
        <end position="34"/>
    </location>
</feature>
<dbReference type="AlphaFoldDB" id="A0A6J8AQA3"/>
<sequence>MLRQGTRKRTASARAGVRRTPVTSQGVSSVQSALRDSKPGHLSESIYTTSGLESVAIPTVSTARRLMPTLPHNPDNTVHIPDMSPVPLSWQPRDPQPTCVITQNLCHKQFKAQHIDGLRNEIADSISRLQLHRFRELAPGAELVPENNPEEFRDLILSLKQTD</sequence>
<gene>
    <name evidence="2" type="ORF">MCOR_10011</name>
</gene>
<protein>
    <submittedName>
        <fullName evidence="2">Uncharacterized protein</fullName>
    </submittedName>
</protein>
<organism evidence="2 3">
    <name type="scientific">Mytilus coruscus</name>
    <name type="common">Sea mussel</name>
    <dbReference type="NCBI Taxonomy" id="42192"/>
    <lineage>
        <taxon>Eukaryota</taxon>
        <taxon>Metazoa</taxon>
        <taxon>Spiralia</taxon>
        <taxon>Lophotrochozoa</taxon>
        <taxon>Mollusca</taxon>
        <taxon>Bivalvia</taxon>
        <taxon>Autobranchia</taxon>
        <taxon>Pteriomorphia</taxon>
        <taxon>Mytilida</taxon>
        <taxon>Mytiloidea</taxon>
        <taxon>Mytilidae</taxon>
        <taxon>Mytilinae</taxon>
        <taxon>Mytilus</taxon>
    </lineage>
</organism>
<dbReference type="OrthoDB" id="6063244at2759"/>
<evidence type="ECO:0000313" key="3">
    <source>
        <dbReference type="Proteomes" id="UP000507470"/>
    </source>
</evidence>
<proteinExistence type="predicted"/>
<accession>A0A6J8AQA3</accession>
<reference evidence="2 3" key="1">
    <citation type="submission" date="2020-06" db="EMBL/GenBank/DDBJ databases">
        <authorList>
            <person name="Li R."/>
            <person name="Bekaert M."/>
        </authorList>
    </citation>
    <scope>NUCLEOTIDE SEQUENCE [LARGE SCALE GENOMIC DNA]</scope>
    <source>
        <strain evidence="3">wild</strain>
    </source>
</reference>
<name>A0A6J8AQA3_MYTCO</name>
<evidence type="ECO:0000256" key="1">
    <source>
        <dbReference type="SAM" id="MobiDB-lite"/>
    </source>
</evidence>